<comment type="caution">
    <text evidence="2">The sequence shown here is derived from an EMBL/GenBank/DDBJ whole genome shotgun (WGS) entry which is preliminary data.</text>
</comment>
<evidence type="ECO:0000313" key="3">
    <source>
        <dbReference type="Proteomes" id="UP000731907"/>
    </source>
</evidence>
<protein>
    <submittedName>
        <fullName evidence="2">Uncharacterized protein</fullName>
    </submittedName>
</protein>
<feature type="transmembrane region" description="Helical" evidence="1">
    <location>
        <begin position="220"/>
        <end position="241"/>
    </location>
</feature>
<reference evidence="2 3" key="1">
    <citation type="submission" date="2021-06" db="EMBL/GenBank/DDBJ databases">
        <title>Rhodobacteraceae bacterium strain HSP-20.</title>
        <authorList>
            <person name="Chen W.-M."/>
        </authorList>
    </citation>
    <scope>NUCLEOTIDE SEQUENCE [LARGE SCALE GENOMIC DNA]</scope>
    <source>
        <strain evidence="2 3">HSP-20</strain>
    </source>
</reference>
<organism evidence="2 3">
    <name type="scientific">Paragemmobacter amnigenus</name>
    <dbReference type="NCBI Taxonomy" id="2852097"/>
    <lineage>
        <taxon>Bacteria</taxon>
        <taxon>Pseudomonadati</taxon>
        <taxon>Pseudomonadota</taxon>
        <taxon>Alphaproteobacteria</taxon>
        <taxon>Rhodobacterales</taxon>
        <taxon>Paracoccaceae</taxon>
        <taxon>Paragemmobacter</taxon>
    </lineage>
</organism>
<evidence type="ECO:0000256" key="1">
    <source>
        <dbReference type="SAM" id="Phobius"/>
    </source>
</evidence>
<feature type="transmembrane region" description="Helical" evidence="1">
    <location>
        <begin position="189"/>
        <end position="208"/>
    </location>
</feature>
<dbReference type="Proteomes" id="UP000731907">
    <property type="component" value="Unassembled WGS sequence"/>
</dbReference>
<feature type="transmembrane region" description="Helical" evidence="1">
    <location>
        <begin position="29"/>
        <end position="50"/>
    </location>
</feature>
<feature type="transmembrane region" description="Helical" evidence="1">
    <location>
        <begin position="133"/>
        <end position="150"/>
    </location>
</feature>
<name>A0ABS6J286_9RHOB</name>
<proteinExistence type="predicted"/>
<evidence type="ECO:0000313" key="2">
    <source>
        <dbReference type="EMBL" id="MBU9697642.1"/>
    </source>
</evidence>
<accession>A0ABS6J286</accession>
<dbReference type="RefSeq" id="WP_217765553.1">
    <property type="nucleotide sequence ID" value="NZ_JAAATX020000004.1"/>
</dbReference>
<sequence length="266" mass="28855">MRALLIAGLVVLPAAVVPGLPPEAQQTVALVALFAAFLTYAEYTASAPGLIEFRDAPPFNRIRFGLILVTILALSLIERGRTDPSNFSQLVEAVGYLVGRAMDMPFSPVRLVVDMLSPSATEAELSTLRSSAGIAYLICLVGLIIFWALLRGWPNPRRSFNVWVNLPTFDPTSGSDIVARLDRDARINIALGFMLPFLMPVVVRFTLGGIDPQSLTAPHVMIWVVAAWSFLPASLMMRGIALGRIAQMVRAKIRASETEHSDALAA</sequence>
<keyword evidence="3" id="KW-1185">Reference proteome</keyword>
<keyword evidence="1" id="KW-0812">Transmembrane</keyword>
<gene>
    <name evidence="2" type="ORF">GU927_007255</name>
</gene>
<keyword evidence="1" id="KW-0472">Membrane</keyword>
<keyword evidence="1" id="KW-1133">Transmembrane helix</keyword>
<feature type="transmembrane region" description="Helical" evidence="1">
    <location>
        <begin position="62"/>
        <end position="77"/>
    </location>
</feature>
<dbReference type="EMBL" id="JAAATX020000004">
    <property type="protein sequence ID" value="MBU9697642.1"/>
    <property type="molecule type" value="Genomic_DNA"/>
</dbReference>